<name>H8GD14_9PSEU</name>
<feature type="transmembrane region" description="Helical" evidence="1">
    <location>
        <begin position="97"/>
        <end position="115"/>
    </location>
</feature>
<dbReference type="Proteomes" id="UP000004705">
    <property type="component" value="Chromosome"/>
</dbReference>
<keyword evidence="1" id="KW-0472">Membrane</keyword>
<feature type="transmembrane region" description="Helical" evidence="1">
    <location>
        <begin position="50"/>
        <end position="68"/>
    </location>
</feature>
<dbReference type="AlphaFoldDB" id="H8GD14"/>
<dbReference type="HOGENOM" id="CLU_2025066_0_0_11"/>
<keyword evidence="3" id="KW-1185">Reference proteome</keyword>
<dbReference type="OrthoDB" id="5198261at2"/>
<evidence type="ECO:0000313" key="2">
    <source>
        <dbReference type="EMBL" id="EHY88803.1"/>
    </source>
</evidence>
<proteinExistence type="predicted"/>
<feature type="transmembrane region" description="Helical" evidence="1">
    <location>
        <begin position="7"/>
        <end position="30"/>
    </location>
</feature>
<evidence type="ECO:0000313" key="3">
    <source>
        <dbReference type="Proteomes" id="UP000004705"/>
    </source>
</evidence>
<accession>H8GD14</accession>
<protein>
    <submittedName>
        <fullName evidence="2">Uncharacterized protein</fullName>
    </submittedName>
</protein>
<dbReference type="EMBL" id="CM001466">
    <property type="protein sequence ID" value="EHY88803.1"/>
    <property type="molecule type" value="Genomic_DNA"/>
</dbReference>
<reference evidence="2 3" key="1">
    <citation type="journal article" date="2012" name="Stand. Genomic Sci.">
        <title>Genome sequence of the soil bacterium Saccharomonospora azurea type strain (NA-128(T)).</title>
        <authorList>
            <person name="Klenk H.P."/>
            <person name="Held B."/>
            <person name="Lucas S."/>
            <person name="Lapidus A."/>
            <person name="Copeland A."/>
            <person name="Hammon N."/>
            <person name="Pitluck S."/>
            <person name="Goodwin L.A."/>
            <person name="Han C."/>
            <person name="Tapia R."/>
            <person name="Brambilla E.M."/>
            <person name="Potter G."/>
            <person name="Land M."/>
            <person name="Ivanova N."/>
            <person name="Rohde M."/>
            <person name="Goker M."/>
            <person name="Detter J.C."/>
            <person name="Kyrpides N.C."/>
            <person name="Woyke T."/>
        </authorList>
    </citation>
    <scope>NUCLEOTIDE SEQUENCE [LARGE SCALE GENOMIC DNA]</scope>
    <source>
        <strain evidence="2 3">NA-128</strain>
    </source>
</reference>
<organism evidence="2 3">
    <name type="scientific">Saccharomonospora azurea NA-128</name>
    <dbReference type="NCBI Taxonomy" id="882081"/>
    <lineage>
        <taxon>Bacteria</taxon>
        <taxon>Bacillati</taxon>
        <taxon>Actinomycetota</taxon>
        <taxon>Actinomycetes</taxon>
        <taxon>Pseudonocardiales</taxon>
        <taxon>Pseudonocardiaceae</taxon>
        <taxon>Saccharomonospora</taxon>
    </lineage>
</organism>
<keyword evidence="1" id="KW-1133">Transmembrane helix</keyword>
<dbReference type="RefSeq" id="WP_005440864.1">
    <property type="nucleotide sequence ID" value="NZ_CM001466.1"/>
</dbReference>
<gene>
    <name evidence="2" type="ORF">SacazDRAFT_01885</name>
</gene>
<evidence type="ECO:0000256" key="1">
    <source>
        <dbReference type="SAM" id="Phobius"/>
    </source>
</evidence>
<keyword evidence="1" id="KW-0812">Transmembrane</keyword>
<sequence>MSVSKNTIVAVAADGVGVVSVCLGGFLTVAPHVGGRRLGLSDTDSKRRRALGAADLVLGIAIIASRSSPRRWRAVAARALFHLLFAREYMRSHRRHNAVAMCGLFVLDAGIAVGLRQERHSV</sequence>